<dbReference type="AlphaFoldDB" id="A0A5B2VQ95"/>
<reference evidence="6 7" key="2">
    <citation type="submission" date="2019-09" db="EMBL/GenBank/DDBJ databases">
        <authorList>
            <person name="Jin C."/>
        </authorList>
    </citation>
    <scope>NUCLEOTIDE SEQUENCE [LARGE SCALE GENOMIC DNA]</scope>
    <source>
        <strain evidence="6 7">BN140078</strain>
    </source>
</reference>
<dbReference type="InterPro" id="IPR050641">
    <property type="entry name" value="RIFMO-like"/>
</dbReference>
<dbReference type="PANTHER" id="PTHR43004:SF19">
    <property type="entry name" value="BINDING MONOOXYGENASE, PUTATIVE (JCVI)-RELATED"/>
    <property type="match status" value="1"/>
</dbReference>
<evidence type="ECO:0000256" key="2">
    <source>
        <dbReference type="ARBA" id="ARBA00022630"/>
    </source>
</evidence>
<evidence type="ECO:0000313" key="7">
    <source>
        <dbReference type="Proteomes" id="UP000324611"/>
    </source>
</evidence>
<comment type="cofactor">
    <cofactor evidence="1">
        <name>FAD</name>
        <dbReference type="ChEBI" id="CHEBI:57692"/>
    </cofactor>
</comment>
<dbReference type="GO" id="GO:0016709">
    <property type="term" value="F:oxidoreductase activity, acting on paired donors, with incorporation or reduction of molecular oxygen, NAD(P)H as one donor, and incorporation of one atom of oxygen"/>
    <property type="evidence" value="ECO:0007669"/>
    <property type="project" value="UniProtKB-ARBA"/>
</dbReference>
<evidence type="ECO:0000313" key="6">
    <source>
        <dbReference type="EMBL" id="KAA2240397.1"/>
    </source>
</evidence>
<organism evidence="6 7">
    <name type="scientific">Chitinophaga agrisoli</name>
    <dbReference type="NCBI Taxonomy" id="2607653"/>
    <lineage>
        <taxon>Bacteria</taxon>
        <taxon>Pseudomonadati</taxon>
        <taxon>Bacteroidota</taxon>
        <taxon>Chitinophagia</taxon>
        <taxon>Chitinophagales</taxon>
        <taxon>Chitinophagaceae</taxon>
        <taxon>Chitinophaga</taxon>
    </lineage>
</organism>
<sequence length="557" mass="60267">MDQQTTNIQTPVLIVGGGVVGLSAALFLLQQGITPLLVERHQGTSIHPRARGFDVRTMELYRSLQLSDTIREAGKALAPAWGIHHSTSIAQALEKAKPGKKKGLAKLPGMDIITTLSPETGARCTQDLSEPVLVAAARERGAQLEFYTELVDFTQGDEGVTARLRCRNTGDIRTVQAAYMIAADGAKSPVRETLQAATTGRGAIASLLNIYFEADLAAFVRGREFSLTIIRTATCKGFVAAINNSNRWVFHLHYDPAVAAPEDYTTEKLVAILREVIGLPDIHIRIISVLPWQPTVKVVEQMQHGRIFLAGDAAHVMTPYGGKGANTGIQDAHNLAWKLAAVLKGTASPALLHTYSPERQPIGLYNAVKSGRYSDNDGLLQKDFANIIGLMWKVMRAKVAGWLGWSRWSQRLYMRSIAGLVGLPDYLYSAAAADMSANSYQQAAALDGSPGTRAPHAWVQYREQRVSTLDVLGKSFVLFTGVDNAPWLQAAALMDIPVYSIGATGTLVYDEKPVKELLGIAASGAVLIRPDGFVAWRCKTMPAQPASALAAALQTFR</sequence>
<dbReference type="Gene3D" id="3.50.50.60">
    <property type="entry name" value="FAD/NAD(P)-binding domain"/>
    <property type="match status" value="1"/>
</dbReference>
<dbReference type="InterPro" id="IPR036188">
    <property type="entry name" value="FAD/NAD-bd_sf"/>
</dbReference>
<proteinExistence type="predicted"/>
<keyword evidence="4" id="KW-0812">Transmembrane</keyword>
<reference evidence="6 7" key="1">
    <citation type="submission" date="2019-09" db="EMBL/GenBank/DDBJ databases">
        <title>Chitinophaga ginsengihumi sp. nov., isolated from soil of ginseng rhizosphere.</title>
        <authorList>
            <person name="Lee J."/>
        </authorList>
    </citation>
    <scope>NUCLEOTIDE SEQUENCE [LARGE SCALE GENOMIC DNA]</scope>
    <source>
        <strain evidence="6 7">BN140078</strain>
    </source>
</reference>
<gene>
    <name evidence="6" type="ORF">F0L74_30035</name>
</gene>
<dbReference type="PRINTS" id="PR00420">
    <property type="entry name" value="RNGMNOXGNASE"/>
</dbReference>
<keyword evidence="2" id="KW-0285">Flavoprotein</keyword>
<dbReference type="Gene3D" id="3.30.9.10">
    <property type="entry name" value="D-Amino Acid Oxidase, subunit A, domain 2"/>
    <property type="match status" value="1"/>
</dbReference>
<comment type="caution">
    <text evidence="6">The sequence shown here is derived from an EMBL/GenBank/DDBJ whole genome shotgun (WGS) entry which is preliminary data.</text>
</comment>
<dbReference type="PANTHER" id="PTHR43004">
    <property type="entry name" value="TRK SYSTEM POTASSIUM UPTAKE PROTEIN"/>
    <property type="match status" value="1"/>
</dbReference>
<keyword evidence="4" id="KW-1133">Transmembrane helix</keyword>
<dbReference type="SUPFAM" id="SSF51905">
    <property type="entry name" value="FAD/NAD(P)-binding domain"/>
    <property type="match status" value="1"/>
</dbReference>
<dbReference type="EMBL" id="VUOC01000004">
    <property type="protein sequence ID" value="KAA2240397.1"/>
    <property type="molecule type" value="Genomic_DNA"/>
</dbReference>
<keyword evidence="3" id="KW-0274">FAD</keyword>
<dbReference type="InterPro" id="IPR002938">
    <property type="entry name" value="FAD-bd"/>
</dbReference>
<dbReference type="Gene3D" id="3.40.30.120">
    <property type="match status" value="1"/>
</dbReference>
<evidence type="ECO:0000256" key="3">
    <source>
        <dbReference type="ARBA" id="ARBA00022827"/>
    </source>
</evidence>
<accession>A0A5B2VQ95</accession>
<dbReference type="Proteomes" id="UP000324611">
    <property type="component" value="Unassembled WGS sequence"/>
</dbReference>
<evidence type="ECO:0000259" key="5">
    <source>
        <dbReference type="Pfam" id="PF01494"/>
    </source>
</evidence>
<feature type="transmembrane region" description="Helical" evidence="4">
    <location>
        <begin position="12"/>
        <end position="29"/>
    </location>
</feature>
<dbReference type="Pfam" id="PF21274">
    <property type="entry name" value="Rng_hyd_C"/>
    <property type="match status" value="1"/>
</dbReference>
<keyword evidence="4" id="KW-0472">Membrane</keyword>
<feature type="domain" description="FAD-binding" evidence="5">
    <location>
        <begin position="10"/>
        <end position="363"/>
    </location>
</feature>
<dbReference type="Pfam" id="PF01494">
    <property type="entry name" value="FAD_binding_3"/>
    <property type="match status" value="1"/>
</dbReference>
<name>A0A5B2VQ95_9BACT</name>
<evidence type="ECO:0000256" key="1">
    <source>
        <dbReference type="ARBA" id="ARBA00001974"/>
    </source>
</evidence>
<dbReference type="RefSeq" id="WP_149841575.1">
    <property type="nucleotide sequence ID" value="NZ_VUOC01000004.1"/>
</dbReference>
<keyword evidence="7" id="KW-1185">Reference proteome</keyword>
<evidence type="ECO:0000256" key="4">
    <source>
        <dbReference type="SAM" id="Phobius"/>
    </source>
</evidence>
<dbReference type="GO" id="GO:0071949">
    <property type="term" value="F:FAD binding"/>
    <property type="evidence" value="ECO:0007669"/>
    <property type="project" value="InterPro"/>
</dbReference>
<protein>
    <recommendedName>
        <fullName evidence="5">FAD-binding domain-containing protein</fullName>
    </recommendedName>
</protein>